<sequence>MSPTLLWSQTAANSQEIISQRKQEFEKERAEALKKGFSEPDLKNAEQLKLLADKAEKAGNLEQAARTLREARFSIPYLPANLPANVSKILGSQRLQQTGEIQCIALHPKEPKCVASAYDGSVAIWNIENGRQELAFKGSTEKSYAVAWSPDGKWIASSSGKEIHLWDASTGKTAHVLKEHKSEVSSLAFSPDSKTLASASDAPEISIRLWNVESGKSEGVLIEEKERIFQIAYDPTGKIIALVDSRGSLKLYPSKLPEKGPAKILLSTVLYPVSGANCLAFSPDGRSIYTGGSDSNINIRQILIPGASNAPPKPDFRLLSIESTSGHASPVLAIAVSPDGQFLATGGKDNSIKIWDLTKNGLLLRTFFGHSSEVTSLKFTSDSRTLVSGSLDQTIRVWDVSFADAHITLKDHTGYLWACAYSPDGKYFATTGADRQVCLYDATSNKLITQYQAGDSAITSLTFTPDSTQLATAGGDRKIKLWDIPGGKLQKEFLGHKAPIMALAIDPSGKYFLSGSADKTAILWEKETGKVAYTFSDLKSAVSALDFSPNGKWLAIGTADGLLRLFDRNAGFKEVSKLSAHVSGVSCLQFHPNLPFLGTVGGDRLMRYWSISDAMTLTKTSEVNAHGGAISAIAFNKDGTSFATAGSDQFVKVWNAQTRTERTSLRGHTEWVTCVAFAPDGSSILSGGVDKTACVWMMMTSDARSTTGHRRQVTALSIDKSGILATGSDDRTIKIWDMNTGKEKLSLPVDYSTITAMTLLEDGKFLAIGGRAPASNTPLHIVQIWNLETRQIVKTINDMDEVGLIQYLADKKRLIIWSYKEPGSKPVNRIITLDEKFQPIKTVVEKDLETSSLSFTSDGEWAAIATPTGQVLVRAILKDEKITKDLLKASEKSVTDLAFSTDRKRLYTADANGMVKIWNTENFKEEKAFQANSAGQNQLQIHHDSQRMLIFNDQGEVTLWDLSKVVKLRNWTLPTKVNGIVFAPDGKKAYTANADSTIYVLEMP</sequence>
<dbReference type="InterPro" id="IPR019775">
    <property type="entry name" value="WD40_repeat_CS"/>
</dbReference>
<feature type="repeat" description="WD" evidence="3">
    <location>
        <begin position="578"/>
        <end position="619"/>
    </location>
</feature>
<dbReference type="PANTHER" id="PTHR19848:SF8">
    <property type="entry name" value="F-BOX AND WD REPEAT DOMAIN CONTAINING 7"/>
    <property type="match status" value="1"/>
</dbReference>
<dbReference type="PROSITE" id="PS50294">
    <property type="entry name" value="WD_REPEATS_REGION"/>
    <property type="match status" value="9"/>
</dbReference>
<dbReference type="Proteomes" id="UP000676194">
    <property type="component" value="Chromosome"/>
</dbReference>
<dbReference type="KEGG" id="tsph:KIH39_06785"/>
<name>A0A8E6B833_9BACT</name>
<keyword evidence="1 3" id="KW-0853">WD repeat</keyword>
<feature type="repeat" description="WD" evidence="3">
    <location>
        <begin position="324"/>
        <end position="365"/>
    </location>
</feature>
<feature type="repeat" description="WD" evidence="3">
    <location>
        <begin position="94"/>
        <end position="135"/>
    </location>
</feature>
<dbReference type="InterPro" id="IPR020472">
    <property type="entry name" value="WD40_PAC1"/>
</dbReference>
<gene>
    <name evidence="4" type="ORF">KIH39_06785</name>
</gene>
<dbReference type="PROSITE" id="PS50082">
    <property type="entry name" value="WD_REPEATS_2"/>
    <property type="match status" value="13"/>
</dbReference>
<dbReference type="AlphaFoldDB" id="A0A8E6B833"/>
<dbReference type="InterPro" id="IPR011047">
    <property type="entry name" value="Quinoprotein_ADH-like_sf"/>
</dbReference>
<dbReference type="InterPro" id="IPR001680">
    <property type="entry name" value="WD40_rpt"/>
</dbReference>
<feature type="repeat" description="WD" evidence="3">
    <location>
        <begin position="706"/>
        <end position="746"/>
    </location>
</feature>
<dbReference type="InterPro" id="IPR015943">
    <property type="entry name" value="WD40/YVTN_repeat-like_dom_sf"/>
</dbReference>
<accession>A0A8E6B833</accession>
<evidence type="ECO:0000256" key="1">
    <source>
        <dbReference type="ARBA" id="ARBA00022574"/>
    </source>
</evidence>
<dbReference type="Gene3D" id="2.130.10.10">
    <property type="entry name" value="YVTN repeat-like/Quinoprotein amine dehydrogenase"/>
    <property type="match status" value="5"/>
</dbReference>
<feature type="repeat" description="WD" evidence="3">
    <location>
        <begin position="493"/>
        <end position="534"/>
    </location>
</feature>
<feature type="repeat" description="WD" evidence="3">
    <location>
        <begin position="177"/>
        <end position="220"/>
    </location>
</feature>
<feature type="repeat" description="WD" evidence="3">
    <location>
        <begin position="451"/>
        <end position="492"/>
    </location>
</feature>
<dbReference type="EMBL" id="CP074694">
    <property type="protein sequence ID" value="QVL33612.1"/>
    <property type="molecule type" value="Genomic_DNA"/>
</dbReference>
<dbReference type="PROSITE" id="PS00678">
    <property type="entry name" value="WD_REPEATS_1"/>
    <property type="match status" value="6"/>
</dbReference>
<dbReference type="SUPFAM" id="SSF50998">
    <property type="entry name" value="Quinoprotein alcohol dehydrogenase-like"/>
    <property type="match status" value="1"/>
</dbReference>
<dbReference type="RefSeq" id="WP_213498524.1">
    <property type="nucleotide sequence ID" value="NZ_CP074694.1"/>
</dbReference>
<evidence type="ECO:0000256" key="2">
    <source>
        <dbReference type="ARBA" id="ARBA00022737"/>
    </source>
</evidence>
<evidence type="ECO:0000256" key="3">
    <source>
        <dbReference type="PROSITE-ProRule" id="PRU00221"/>
    </source>
</evidence>
<evidence type="ECO:0000313" key="4">
    <source>
        <dbReference type="EMBL" id="QVL33612.1"/>
    </source>
</evidence>
<feature type="repeat" description="WD" evidence="3">
    <location>
        <begin position="887"/>
        <end position="928"/>
    </location>
</feature>
<dbReference type="CDD" id="cd00200">
    <property type="entry name" value="WD40"/>
    <property type="match status" value="2"/>
</dbReference>
<keyword evidence="5" id="KW-1185">Reference proteome</keyword>
<keyword evidence="2" id="KW-0677">Repeat</keyword>
<feature type="repeat" description="WD" evidence="3">
    <location>
        <begin position="665"/>
        <end position="706"/>
    </location>
</feature>
<feature type="repeat" description="WD" evidence="3">
    <location>
        <begin position="535"/>
        <end position="567"/>
    </location>
</feature>
<dbReference type="InterPro" id="IPR036322">
    <property type="entry name" value="WD40_repeat_dom_sf"/>
</dbReference>
<proteinExistence type="predicted"/>
<evidence type="ECO:0000313" key="5">
    <source>
        <dbReference type="Proteomes" id="UP000676194"/>
    </source>
</evidence>
<dbReference type="Pfam" id="PF00400">
    <property type="entry name" value="WD40"/>
    <property type="match status" value="15"/>
</dbReference>
<reference evidence="4" key="1">
    <citation type="submission" date="2021-05" db="EMBL/GenBank/DDBJ databases">
        <title>Complete genome sequence of the cellulolytic planctomycete Telmatocola sphagniphila SP2T and characterization of the first cellulase from planctomycetes.</title>
        <authorList>
            <person name="Rakitin A.L."/>
            <person name="Beletsky A.V."/>
            <person name="Naumoff D.G."/>
            <person name="Kulichevskaya I.S."/>
            <person name="Mardanov A.V."/>
            <person name="Ravin N.V."/>
            <person name="Dedysh S.N."/>
        </authorList>
    </citation>
    <scope>NUCLEOTIDE SEQUENCE</scope>
    <source>
        <strain evidence="4">SP2T</strain>
    </source>
</reference>
<organism evidence="4 5">
    <name type="scientific">Telmatocola sphagniphila</name>
    <dbReference type="NCBI Taxonomy" id="1123043"/>
    <lineage>
        <taxon>Bacteria</taxon>
        <taxon>Pseudomonadati</taxon>
        <taxon>Planctomycetota</taxon>
        <taxon>Planctomycetia</taxon>
        <taxon>Gemmatales</taxon>
        <taxon>Gemmataceae</taxon>
    </lineage>
</organism>
<dbReference type="PRINTS" id="PR00320">
    <property type="entry name" value="GPROTEINBRPT"/>
</dbReference>
<protein>
    <submittedName>
        <fullName evidence="4">PD40 domain-containing protein</fullName>
    </submittedName>
</protein>
<dbReference type="SUPFAM" id="SSF50978">
    <property type="entry name" value="WD40 repeat-like"/>
    <property type="match status" value="1"/>
</dbReference>
<dbReference type="GO" id="GO:0000027">
    <property type="term" value="P:ribosomal large subunit assembly"/>
    <property type="evidence" value="ECO:0007669"/>
    <property type="project" value="TreeGrafter"/>
</dbReference>
<feature type="repeat" description="WD" evidence="3">
    <location>
        <begin position="367"/>
        <end position="401"/>
    </location>
</feature>
<feature type="repeat" description="WD" evidence="3">
    <location>
        <begin position="409"/>
        <end position="450"/>
    </location>
</feature>
<dbReference type="SMART" id="SM00320">
    <property type="entry name" value="WD40"/>
    <property type="match status" value="20"/>
</dbReference>
<dbReference type="PANTHER" id="PTHR19848">
    <property type="entry name" value="WD40 REPEAT PROTEIN"/>
    <property type="match status" value="1"/>
</dbReference>
<feature type="repeat" description="WD" evidence="3">
    <location>
        <begin position="623"/>
        <end position="664"/>
    </location>
</feature>